<proteinExistence type="predicted"/>
<gene>
    <name evidence="4" type="ORF">TT172_LOCUS1639</name>
</gene>
<dbReference type="InterPro" id="IPR036770">
    <property type="entry name" value="Ankyrin_rpt-contain_sf"/>
</dbReference>
<dbReference type="PANTHER" id="PTHR46680:SF3">
    <property type="entry name" value="NF-KAPPA-B INHIBITOR CACTUS"/>
    <property type="match status" value="1"/>
</dbReference>
<evidence type="ECO:0000256" key="1">
    <source>
        <dbReference type="ARBA" id="ARBA00022737"/>
    </source>
</evidence>
<dbReference type="SMART" id="SM00248">
    <property type="entry name" value="ANK"/>
    <property type="match status" value="2"/>
</dbReference>
<organism evidence="4 5">
    <name type="scientific">Thermothielavioides terrestris</name>
    <dbReference type="NCBI Taxonomy" id="2587410"/>
    <lineage>
        <taxon>Eukaryota</taxon>
        <taxon>Fungi</taxon>
        <taxon>Dikarya</taxon>
        <taxon>Ascomycota</taxon>
        <taxon>Pezizomycotina</taxon>
        <taxon>Sordariomycetes</taxon>
        <taxon>Sordariomycetidae</taxon>
        <taxon>Sordariales</taxon>
        <taxon>Chaetomiaceae</taxon>
        <taxon>Thermothielavioides</taxon>
    </lineage>
</organism>
<evidence type="ECO:0000256" key="2">
    <source>
        <dbReference type="ARBA" id="ARBA00023043"/>
    </source>
</evidence>
<dbReference type="Proteomes" id="UP000289323">
    <property type="component" value="Unassembled WGS sequence"/>
</dbReference>
<sequence length="157" mass="17114">MRITPEESHQIAVYAGQGEVAKMTAAIKHLAEREGVSPAQVLFGCKDDFQQTAAHTAAKGGQTRSIEALAELLGSREHRATYFNIANRFSGDRPVHSAMRHGFLDVLKVLVANGADPTAKNRFGDTVADYAGDFEPEEVQRVIDEYRRSQVATGQGN</sequence>
<name>A0A3S4ANR1_9PEZI</name>
<dbReference type="Gene3D" id="1.25.40.20">
    <property type="entry name" value="Ankyrin repeat-containing domain"/>
    <property type="match status" value="1"/>
</dbReference>
<dbReference type="PROSITE" id="PS50297">
    <property type="entry name" value="ANK_REP_REGION"/>
    <property type="match status" value="1"/>
</dbReference>
<dbReference type="PROSITE" id="PS50088">
    <property type="entry name" value="ANK_REPEAT"/>
    <property type="match status" value="1"/>
</dbReference>
<keyword evidence="1" id="KW-0677">Repeat</keyword>
<dbReference type="InterPro" id="IPR051070">
    <property type="entry name" value="NF-kappa-B_inhibitor"/>
</dbReference>
<dbReference type="SUPFAM" id="SSF48403">
    <property type="entry name" value="Ankyrin repeat"/>
    <property type="match status" value="1"/>
</dbReference>
<keyword evidence="2 3" id="KW-0040">ANK repeat</keyword>
<dbReference type="Pfam" id="PF12796">
    <property type="entry name" value="Ank_2"/>
    <property type="match status" value="1"/>
</dbReference>
<evidence type="ECO:0000313" key="5">
    <source>
        <dbReference type="Proteomes" id="UP000289323"/>
    </source>
</evidence>
<reference evidence="4 5" key="1">
    <citation type="submission" date="2018-04" db="EMBL/GenBank/DDBJ databases">
        <authorList>
            <person name="Huttner S."/>
            <person name="Dainat J."/>
        </authorList>
    </citation>
    <scope>NUCLEOTIDE SEQUENCE [LARGE SCALE GENOMIC DNA]</scope>
</reference>
<protein>
    <submittedName>
        <fullName evidence="4">7a611f84-7f45-457a-851c-a2729b532d36</fullName>
    </submittedName>
</protein>
<evidence type="ECO:0000256" key="3">
    <source>
        <dbReference type="PROSITE-ProRule" id="PRU00023"/>
    </source>
</evidence>
<dbReference type="AlphaFoldDB" id="A0A3S4ANR1"/>
<dbReference type="InterPro" id="IPR002110">
    <property type="entry name" value="Ankyrin_rpt"/>
</dbReference>
<accession>A0A3S4ANR1</accession>
<dbReference type="PANTHER" id="PTHR46680">
    <property type="entry name" value="NF-KAPPA-B INHIBITOR ALPHA"/>
    <property type="match status" value="1"/>
</dbReference>
<evidence type="ECO:0000313" key="4">
    <source>
        <dbReference type="EMBL" id="SPQ19220.1"/>
    </source>
</evidence>
<feature type="repeat" description="ANK" evidence="3">
    <location>
        <begin position="90"/>
        <end position="122"/>
    </location>
</feature>
<dbReference type="EMBL" id="OUUZ01000001">
    <property type="protein sequence ID" value="SPQ19220.1"/>
    <property type="molecule type" value="Genomic_DNA"/>
</dbReference>